<organism evidence="1 2">
    <name type="scientific">Penicillium citrinum</name>
    <dbReference type="NCBI Taxonomy" id="5077"/>
    <lineage>
        <taxon>Eukaryota</taxon>
        <taxon>Fungi</taxon>
        <taxon>Dikarya</taxon>
        <taxon>Ascomycota</taxon>
        <taxon>Pezizomycotina</taxon>
        <taxon>Eurotiomycetes</taxon>
        <taxon>Eurotiomycetidae</taxon>
        <taxon>Eurotiales</taxon>
        <taxon>Aspergillaceae</taxon>
        <taxon>Penicillium</taxon>
    </lineage>
</organism>
<dbReference type="EMBL" id="JAPQKT010000003">
    <property type="protein sequence ID" value="KAJ5234407.1"/>
    <property type="molecule type" value="Genomic_DNA"/>
</dbReference>
<reference evidence="1" key="2">
    <citation type="journal article" date="2023" name="IMA Fungus">
        <title>Comparative genomic study of the Penicillium genus elucidates a diverse pangenome and 15 lateral gene transfer events.</title>
        <authorList>
            <person name="Petersen C."/>
            <person name="Sorensen T."/>
            <person name="Nielsen M.R."/>
            <person name="Sondergaard T.E."/>
            <person name="Sorensen J.L."/>
            <person name="Fitzpatrick D.A."/>
            <person name="Frisvad J.C."/>
            <person name="Nielsen K.L."/>
        </authorList>
    </citation>
    <scope>NUCLEOTIDE SEQUENCE</scope>
    <source>
        <strain evidence="1">IBT 23319</strain>
    </source>
</reference>
<gene>
    <name evidence="1" type="ORF">N7469_003575</name>
</gene>
<name>A0A9W9P2Z7_PENCI</name>
<reference evidence="1" key="1">
    <citation type="submission" date="2022-11" db="EMBL/GenBank/DDBJ databases">
        <authorList>
            <person name="Petersen C."/>
        </authorList>
    </citation>
    <scope>NUCLEOTIDE SEQUENCE</scope>
    <source>
        <strain evidence="1">IBT 23319</strain>
    </source>
</reference>
<dbReference type="Gene3D" id="1.10.1280.10">
    <property type="entry name" value="Di-copper center containing domain from catechol oxidase"/>
    <property type="match status" value="1"/>
</dbReference>
<dbReference type="OrthoDB" id="6132182at2759"/>
<proteinExistence type="predicted"/>
<dbReference type="RefSeq" id="XP_056501907.1">
    <property type="nucleotide sequence ID" value="XM_056642495.1"/>
</dbReference>
<dbReference type="InterPro" id="IPR008922">
    <property type="entry name" value="Di-copper_centre_dom_sf"/>
</dbReference>
<evidence type="ECO:0000313" key="1">
    <source>
        <dbReference type="EMBL" id="KAJ5234407.1"/>
    </source>
</evidence>
<sequence length="87" mass="9778">MNDDVRSPRTVCSVCPYESTSGNPGGLPEVLRRELKKHERLEYLEAIRCLASKPDVTCGFENATNLYQSFQATHSQQTPDIHWVVGV</sequence>
<protein>
    <submittedName>
        <fullName evidence="1">Uncharacterized protein</fullName>
    </submittedName>
</protein>
<comment type="caution">
    <text evidence="1">The sequence shown here is derived from an EMBL/GenBank/DDBJ whole genome shotgun (WGS) entry which is preliminary data.</text>
</comment>
<evidence type="ECO:0000313" key="2">
    <source>
        <dbReference type="Proteomes" id="UP001147733"/>
    </source>
</evidence>
<dbReference type="Proteomes" id="UP001147733">
    <property type="component" value="Unassembled WGS sequence"/>
</dbReference>
<keyword evidence="2" id="KW-1185">Reference proteome</keyword>
<dbReference type="AlphaFoldDB" id="A0A9W9P2Z7"/>
<dbReference type="GeneID" id="81381662"/>
<accession>A0A9W9P2Z7</accession>